<dbReference type="SUPFAM" id="SSF101908">
    <property type="entry name" value="Putative isomerase YbhE"/>
    <property type="match status" value="1"/>
</dbReference>
<dbReference type="GeneID" id="7829891"/>
<dbReference type="OrthoDB" id="327717at2759"/>
<dbReference type="InParanoid" id="Q237J8"/>
<evidence type="ECO:0000313" key="2">
    <source>
        <dbReference type="Proteomes" id="UP000009168"/>
    </source>
</evidence>
<keyword evidence="2" id="KW-1185">Reference proteome</keyword>
<dbReference type="AlphaFoldDB" id="Q237J8"/>
<gene>
    <name evidence="1" type="ORF">TTHERM_00322870</name>
</gene>
<protein>
    <submittedName>
        <fullName evidence="1">Uncharacterized protein</fullName>
    </submittedName>
</protein>
<accession>Q237J8</accession>
<dbReference type="Proteomes" id="UP000009168">
    <property type="component" value="Unassembled WGS sequence"/>
</dbReference>
<dbReference type="EMBL" id="GG662743">
    <property type="protein sequence ID" value="EAR92743.2"/>
    <property type="molecule type" value="Genomic_DNA"/>
</dbReference>
<name>Q237J8_TETTS</name>
<sequence length="716" mass="83416">MKEYQINLDCICVESSFNYIYGGWQGNLIILEFVNQSQISLISTSNNQNGSAQESYYVIKVDQFVYISNYLYGLSIFNVEDLHNPIFVITLKIVGAQSTQSYLFQNEKILYTNSEYYGVYIVDVSDLYQDQSKFITTSEQSNLISKVSPDVVLNQFAITSDEKLFFLGVRSIGIQIYDISNLQNKMNPVFLQLISAYGNFSNMIFFGSNYRYFAVSTESNILIFQQTVEIEDQDYVGLYRQNLSVNIQLDQKIDDYFSLCLVNNLYLVVRGGLTYQFYVLDLSLPYSYQLIVKSPFLLQEFVVNGILKKSALYHLEKRQYLLLAYSKKIFVYETQSKNSLNQPQFDLTYIFSLDFVYQVNDMTSSSNEDYLFMCYSKFIIVLDIRNITDFKVVQIIEKLEQFTNDYSSIALAHDDKFGIITVLQQAAIFFELDSHFQIKYLSNLSLYGAFQVEYDKGGRNLFFIADGISGVTIIDSSDRKDPKIKSTYYMNKQIISIFQPFSMQNSLLLNESQLSIITVINFSDLDKIKTVQSFFDTNEESHQCIIDSFNRVMIVMEMSNIKIYFLEKQAKILRQNFFISQMSSSTQVMFDFQNKIDEKKIKLEAQNEYAQIGEDCVIYFFPYYIQNQYQIQSLKVFYEPYEQQNILPSWISLDKVYQVMQFNPPKELFTGQNTTLLFQIQLQTIFENTDFILTSLPLNISSANSLLIHQKLVKKY</sequence>
<dbReference type="KEGG" id="tet:TTHERM_00322870"/>
<evidence type="ECO:0000313" key="1">
    <source>
        <dbReference type="EMBL" id="EAR92743.2"/>
    </source>
</evidence>
<organism evidence="1 2">
    <name type="scientific">Tetrahymena thermophila (strain SB210)</name>
    <dbReference type="NCBI Taxonomy" id="312017"/>
    <lineage>
        <taxon>Eukaryota</taxon>
        <taxon>Sar</taxon>
        <taxon>Alveolata</taxon>
        <taxon>Ciliophora</taxon>
        <taxon>Intramacronucleata</taxon>
        <taxon>Oligohymenophorea</taxon>
        <taxon>Hymenostomatida</taxon>
        <taxon>Tetrahymenina</taxon>
        <taxon>Tetrahymenidae</taxon>
        <taxon>Tetrahymena</taxon>
    </lineage>
</organism>
<dbReference type="SUPFAM" id="SSF69322">
    <property type="entry name" value="Tricorn protease domain 2"/>
    <property type="match status" value="1"/>
</dbReference>
<dbReference type="RefSeq" id="XP_001012988.2">
    <property type="nucleotide sequence ID" value="XM_001012988.2"/>
</dbReference>
<dbReference type="HOGENOM" id="CLU_374900_0_0_1"/>
<reference evidence="2" key="1">
    <citation type="journal article" date="2006" name="PLoS Biol.">
        <title>Macronuclear genome sequence of the ciliate Tetrahymena thermophila, a model eukaryote.</title>
        <authorList>
            <person name="Eisen J.A."/>
            <person name="Coyne R.S."/>
            <person name="Wu M."/>
            <person name="Wu D."/>
            <person name="Thiagarajan M."/>
            <person name="Wortman J.R."/>
            <person name="Badger J.H."/>
            <person name="Ren Q."/>
            <person name="Amedeo P."/>
            <person name="Jones K.M."/>
            <person name="Tallon L.J."/>
            <person name="Delcher A.L."/>
            <person name="Salzberg S.L."/>
            <person name="Silva J.C."/>
            <person name="Haas B.J."/>
            <person name="Majoros W.H."/>
            <person name="Farzad M."/>
            <person name="Carlton J.M."/>
            <person name="Smith R.K. Jr."/>
            <person name="Garg J."/>
            <person name="Pearlman R.E."/>
            <person name="Karrer K.M."/>
            <person name="Sun L."/>
            <person name="Manning G."/>
            <person name="Elde N.C."/>
            <person name="Turkewitz A.P."/>
            <person name="Asai D.J."/>
            <person name="Wilkes D.E."/>
            <person name="Wang Y."/>
            <person name="Cai H."/>
            <person name="Collins K."/>
            <person name="Stewart B.A."/>
            <person name="Lee S.R."/>
            <person name="Wilamowska K."/>
            <person name="Weinberg Z."/>
            <person name="Ruzzo W.L."/>
            <person name="Wloga D."/>
            <person name="Gaertig J."/>
            <person name="Frankel J."/>
            <person name="Tsao C.-C."/>
            <person name="Gorovsky M.A."/>
            <person name="Keeling P.J."/>
            <person name="Waller R.F."/>
            <person name="Patron N.J."/>
            <person name="Cherry J.M."/>
            <person name="Stover N.A."/>
            <person name="Krieger C.J."/>
            <person name="del Toro C."/>
            <person name="Ryder H.F."/>
            <person name="Williamson S.C."/>
            <person name="Barbeau R.A."/>
            <person name="Hamilton E.P."/>
            <person name="Orias E."/>
        </authorList>
    </citation>
    <scope>NUCLEOTIDE SEQUENCE [LARGE SCALE GENOMIC DNA]</scope>
    <source>
        <strain evidence="2">SB210</strain>
    </source>
</reference>
<proteinExistence type="predicted"/>